<organism evidence="7 8">
    <name type="scientific">Psychrobacillus faecigallinarum</name>
    <dbReference type="NCBI Taxonomy" id="2762235"/>
    <lineage>
        <taxon>Bacteria</taxon>
        <taxon>Bacillati</taxon>
        <taxon>Bacillota</taxon>
        <taxon>Bacilli</taxon>
        <taxon>Bacillales</taxon>
        <taxon>Bacillaceae</taxon>
        <taxon>Psychrobacillus</taxon>
    </lineage>
</organism>
<reference evidence="7 8" key="1">
    <citation type="submission" date="2020-08" db="EMBL/GenBank/DDBJ databases">
        <title>A Genomic Blueprint of the Chicken Gut Microbiome.</title>
        <authorList>
            <person name="Gilroy R."/>
            <person name="Ravi A."/>
            <person name="Getino M."/>
            <person name="Pursley I."/>
            <person name="Horton D.L."/>
            <person name="Alikhan N.-F."/>
            <person name="Baker D."/>
            <person name="Gharbi K."/>
            <person name="Hall N."/>
            <person name="Watson M."/>
            <person name="Adriaenssens E.M."/>
            <person name="Foster-Nyarko E."/>
            <person name="Jarju S."/>
            <person name="Secka A."/>
            <person name="Antonio M."/>
            <person name="Oren A."/>
            <person name="Chaudhuri R."/>
            <person name="La Ragione R.M."/>
            <person name="Hildebrand F."/>
            <person name="Pallen M.J."/>
        </authorList>
    </citation>
    <scope>NUCLEOTIDE SEQUENCE [LARGE SCALE GENOMIC DNA]</scope>
    <source>
        <strain evidence="7 8">Sa2BUA9</strain>
    </source>
</reference>
<dbReference type="InterPro" id="IPR035437">
    <property type="entry name" value="SNase_OB-fold_sf"/>
</dbReference>
<keyword evidence="2" id="KW-0255">Endonuclease</keyword>
<dbReference type="PANTHER" id="PTHR12302">
    <property type="entry name" value="EBNA2 BINDING PROTEIN P100"/>
    <property type="match status" value="1"/>
</dbReference>
<sequence length="272" mass="30867">MKKWIMYLLSLTILLGACSSIDELVEETPFTGPTEETQQTEKEPTKVTSPGTIHDISKFEEFPLVSVIDGDTIKIKYNGANENVRFLLVDTPETNHPKLGVQPFGQEAKDFTKQLLEGQDTVFLEFDVSYRDKYNRLLAYIYTADGKSVQEELLKEGLARVAYIYAPNTMHVDWFESIQKSAQQQAVGIWSVENYVTDRGYDKEAIEESEKVTETDSTKNNDADCTIKGNINSKGEKIYHTPGQQYYEMTIAEEMFCSKEEAEAAGFRGTKR</sequence>
<evidence type="ECO:0000256" key="4">
    <source>
        <dbReference type="SAM" id="MobiDB-lite"/>
    </source>
</evidence>
<dbReference type="PANTHER" id="PTHR12302:SF3">
    <property type="entry name" value="SERINE_THREONINE-PROTEIN KINASE 31"/>
    <property type="match status" value="1"/>
</dbReference>
<feature type="chain" id="PRO_5045203717" evidence="5">
    <location>
        <begin position="23"/>
        <end position="272"/>
    </location>
</feature>
<protein>
    <submittedName>
        <fullName evidence="7">Thermonuclease family protein</fullName>
    </submittedName>
</protein>
<keyword evidence="1" id="KW-0540">Nuclease</keyword>
<keyword evidence="8" id="KW-1185">Reference proteome</keyword>
<evidence type="ECO:0000313" key="8">
    <source>
        <dbReference type="Proteomes" id="UP000640786"/>
    </source>
</evidence>
<feature type="domain" description="TNase-like" evidence="6">
    <location>
        <begin position="58"/>
        <end position="192"/>
    </location>
</feature>
<dbReference type="Pfam" id="PF00565">
    <property type="entry name" value="SNase"/>
    <property type="match status" value="1"/>
</dbReference>
<dbReference type="Gene3D" id="2.40.50.90">
    <property type="match status" value="1"/>
</dbReference>
<evidence type="ECO:0000259" key="6">
    <source>
        <dbReference type="PROSITE" id="PS50830"/>
    </source>
</evidence>
<dbReference type="InterPro" id="IPR016071">
    <property type="entry name" value="Staphylococal_nuclease_OB-fold"/>
</dbReference>
<feature type="signal peptide" evidence="5">
    <location>
        <begin position="1"/>
        <end position="22"/>
    </location>
</feature>
<evidence type="ECO:0000256" key="5">
    <source>
        <dbReference type="SAM" id="SignalP"/>
    </source>
</evidence>
<evidence type="ECO:0000256" key="3">
    <source>
        <dbReference type="ARBA" id="ARBA00022801"/>
    </source>
</evidence>
<dbReference type="PROSITE" id="PS51257">
    <property type="entry name" value="PROKAR_LIPOPROTEIN"/>
    <property type="match status" value="1"/>
</dbReference>
<dbReference type="SUPFAM" id="SSF50199">
    <property type="entry name" value="Staphylococcal nuclease"/>
    <property type="match status" value="1"/>
</dbReference>
<evidence type="ECO:0000256" key="1">
    <source>
        <dbReference type="ARBA" id="ARBA00022722"/>
    </source>
</evidence>
<name>A0ABR8RDZ0_9BACI</name>
<accession>A0ABR8RDZ0</accession>
<comment type="caution">
    <text evidence="7">The sequence shown here is derived from an EMBL/GenBank/DDBJ whole genome shotgun (WGS) entry which is preliminary data.</text>
</comment>
<feature type="region of interest" description="Disordered" evidence="4">
    <location>
        <begin position="30"/>
        <end position="50"/>
    </location>
</feature>
<keyword evidence="5" id="KW-0732">Signal</keyword>
<evidence type="ECO:0000256" key="2">
    <source>
        <dbReference type="ARBA" id="ARBA00022759"/>
    </source>
</evidence>
<dbReference type="EMBL" id="JACSQO010000012">
    <property type="protein sequence ID" value="MBD7946013.1"/>
    <property type="molecule type" value="Genomic_DNA"/>
</dbReference>
<keyword evidence="3" id="KW-0378">Hydrolase</keyword>
<dbReference type="PROSITE" id="PS50830">
    <property type="entry name" value="TNASE_3"/>
    <property type="match status" value="1"/>
</dbReference>
<dbReference type="RefSeq" id="WP_191697854.1">
    <property type="nucleotide sequence ID" value="NZ_JACSQO010000012.1"/>
</dbReference>
<evidence type="ECO:0000313" key="7">
    <source>
        <dbReference type="EMBL" id="MBD7946013.1"/>
    </source>
</evidence>
<dbReference type="Proteomes" id="UP000640786">
    <property type="component" value="Unassembled WGS sequence"/>
</dbReference>
<dbReference type="SMART" id="SM00318">
    <property type="entry name" value="SNc"/>
    <property type="match status" value="1"/>
</dbReference>
<dbReference type="CDD" id="cd00175">
    <property type="entry name" value="SNc"/>
    <property type="match status" value="1"/>
</dbReference>
<gene>
    <name evidence="7" type="ORF">H9650_18065</name>
</gene>
<proteinExistence type="predicted"/>